<feature type="compositionally biased region" description="Polar residues" evidence="3">
    <location>
        <begin position="901"/>
        <end position="915"/>
    </location>
</feature>
<feature type="repeat" description="ANK" evidence="2">
    <location>
        <begin position="748"/>
        <end position="780"/>
    </location>
</feature>
<dbReference type="RefSeq" id="XP_013271029.1">
    <property type="nucleotide sequence ID" value="XM_013415575.1"/>
</dbReference>
<dbReference type="Pfam" id="PF24883">
    <property type="entry name" value="NPHP3_N"/>
    <property type="match status" value="1"/>
</dbReference>
<dbReference type="PROSITE" id="PS50837">
    <property type="entry name" value="NACHT"/>
    <property type="match status" value="1"/>
</dbReference>
<dbReference type="InterPro" id="IPR027417">
    <property type="entry name" value="P-loop_NTPase"/>
</dbReference>
<feature type="repeat" description="ANK" evidence="2">
    <location>
        <begin position="715"/>
        <end position="747"/>
    </location>
</feature>
<dbReference type="InterPro" id="IPR007111">
    <property type="entry name" value="NACHT_NTPase"/>
</dbReference>
<protein>
    <recommendedName>
        <fullName evidence="4">NACHT domain-containing protein</fullName>
    </recommendedName>
</protein>
<dbReference type="Pfam" id="PF12796">
    <property type="entry name" value="Ank_2"/>
    <property type="match status" value="2"/>
</dbReference>
<dbReference type="PANTHER" id="PTHR10039">
    <property type="entry name" value="AMELOGENIN"/>
    <property type="match status" value="1"/>
</dbReference>
<dbReference type="AlphaFoldDB" id="A0A0D2H0E5"/>
<dbReference type="VEuPathDB" id="FungiDB:Z518_07446"/>
<dbReference type="SUPFAM" id="SSF48403">
    <property type="entry name" value="Ankyrin repeat"/>
    <property type="match status" value="1"/>
</dbReference>
<dbReference type="InterPro" id="IPR002110">
    <property type="entry name" value="Ankyrin_rpt"/>
</dbReference>
<dbReference type="SUPFAM" id="SSF52540">
    <property type="entry name" value="P-loop containing nucleoside triphosphate hydrolases"/>
    <property type="match status" value="1"/>
</dbReference>
<gene>
    <name evidence="5" type="ORF">Z518_07446</name>
</gene>
<dbReference type="PROSITE" id="PS50088">
    <property type="entry name" value="ANK_REPEAT"/>
    <property type="match status" value="2"/>
</dbReference>
<name>A0A0D2H0E5_9EURO</name>
<dbReference type="PANTHER" id="PTHR10039:SF16">
    <property type="entry name" value="GPI INOSITOL-DEACYLASE"/>
    <property type="match status" value="1"/>
</dbReference>
<feature type="compositionally biased region" description="Basic and acidic residues" evidence="3">
    <location>
        <begin position="884"/>
        <end position="900"/>
    </location>
</feature>
<dbReference type="InterPro" id="IPR056884">
    <property type="entry name" value="NPHP3-like_N"/>
</dbReference>
<sequence>MDPLSITASIIAVLQAANAVISTCYDFKALLKDTPWALTRIISEVKDLRNVLETLDQLTEPTRNSTTSVKKKRRFEILCDPQNGPLSTCLCELNALEQLLGTRSRHQPGSLTKALLQAVTWQTKEKEVRLSLEKIERCKSTLNLAITADEASVLHDIQDMTSSMAAAVESMGTNIEQLVQRQEVKELDQAQKSILHWLSATDPWESHNAAVKAHQEGTNSWFMDCEEFNQWITAKRAFLWLSGFPGAGKTILFSNTVNYLCRQLNSLQDGTQMAFCYCDFRRSETQDVVNMAGSLLSQLCSHTGFIPEELEEAFHQSQSGGTTKRPTLSLIGRILEILAVESKVMLLVDALDECTQRQEAAAFLSDLQRTLPHTRVLVTSRDEPDIQAGLHSFTQVRIEDHLDEVNEDVQSYITRRLSSDRKLQWLNSSVREDISSLLIEKSCGMFRWVQCQLDAIANLRTVKAIRTALNELPKGLDETYDKILIKISPPDIEIVRRILLWVSFTVFPLTLREVHEAVAIEPDLDHLDEESRLRSPQDILDLCSSLVHVSEEGHIRLAHLSVKEYLTSPGIRKKEAVSVFALESNSANLELAKYCLTYLFFNNLSSGPCPTSQTYTERMIRYPLLQYAAVCWTYFVRETTPTPELRQFISRFFSPLCRSTFMSWVQVLNAVHASWDFYPRHTTPLYYAASFGLTETVADMITNPEVDLNAPGSRFGGTALHAAVLRQHTSVMKVLLDAGADPNQPDWNKIYPLHTAASYGNEEVVKLLLDSGASPEVHDEEERTPGEWALEAGSLEAARLVFNAIQLPFREGTEVTGVSFTESWSDDKFLTPSKASKSIVISRTQDESKNSITDGLRKLAATQQVCKNNNENLICDQDISIQERKDDRTSTTTVSHDDHQQQLQKRAHSSWTLLQKQKERTTNKMP</sequence>
<evidence type="ECO:0000259" key="4">
    <source>
        <dbReference type="PROSITE" id="PS50837"/>
    </source>
</evidence>
<evidence type="ECO:0000313" key="6">
    <source>
        <dbReference type="Proteomes" id="UP000053617"/>
    </source>
</evidence>
<dbReference type="HOGENOM" id="CLU_000288_34_23_1"/>
<dbReference type="STRING" id="1442369.A0A0D2H0E5"/>
<feature type="domain" description="NACHT" evidence="4">
    <location>
        <begin position="237"/>
        <end position="381"/>
    </location>
</feature>
<dbReference type="Pfam" id="PF22939">
    <property type="entry name" value="WHD_GPIID"/>
    <property type="match status" value="1"/>
</dbReference>
<feature type="region of interest" description="Disordered" evidence="3">
    <location>
        <begin position="884"/>
        <end position="926"/>
    </location>
</feature>
<organism evidence="5 6">
    <name type="scientific">Rhinocladiella mackenziei CBS 650.93</name>
    <dbReference type="NCBI Taxonomy" id="1442369"/>
    <lineage>
        <taxon>Eukaryota</taxon>
        <taxon>Fungi</taxon>
        <taxon>Dikarya</taxon>
        <taxon>Ascomycota</taxon>
        <taxon>Pezizomycotina</taxon>
        <taxon>Eurotiomycetes</taxon>
        <taxon>Chaetothyriomycetidae</taxon>
        <taxon>Chaetothyriales</taxon>
        <taxon>Herpotrichiellaceae</taxon>
        <taxon>Rhinocladiella</taxon>
    </lineage>
</organism>
<dbReference type="Gene3D" id="1.25.40.20">
    <property type="entry name" value="Ankyrin repeat-containing domain"/>
    <property type="match status" value="1"/>
</dbReference>
<dbReference type="InterPro" id="IPR054471">
    <property type="entry name" value="GPIID_WHD"/>
</dbReference>
<proteinExistence type="predicted"/>
<dbReference type="Gene3D" id="3.40.50.300">
    <property type="entry name" value="P-loop containing nucleotide triphosphate hydrolases"/>
    <property type="match status" value="1"/>
</dbReference>
<feature type="compositionally biased region" description="Basic and acidic residues" evidence="3">
    <location>
        <begin position="916"/>
        <end position="926"/>
    </location>
</feature>
<dbReference type="Proteomes" id="UP000053617">
    <property type="component" value="Unassembled WGS sequence"/>
</dbReference>
<accession>A0A0D2H0E5</accession>
<dbReference type="OrthoDB" id="1577640at2759"/>
<evidence type="ECO:0000256" key="1">
    <source>
        <dbReference type="ARBA" id="ARBA00022737"/>
    </source>
</evidence>
<evidence type="ECO:0000256" key="2">
    <source>
        <dbReference type="PROSITE-ProRule" id="PRU00023"/>
    </source>
</evidence>
<keyword evidence="1" id="KW-0677">Repeat</keyword>
<dbReference type="SMART" id="SM00248">
    <property type="entry name" value="ANK"/>
    <property type="match status" value="3"/>
</dbReference>
<keyword evidence="2" id="KW-0040">ANK repeat</keyword>
<dbReference type="InterPro" id="IPR036770">
    <property type="entry name" value="Ankyrin_rpt-contain_sf"/>
</dbReference>
<evidence type="ECO:0000313" key="5">
    <source>
        <dbReference type="EMBL" id="KIX03893.1"/>
    </source>
</evidence>
<dbReference type="PROSITE" id="PS50297">
    <property type="entry name" value="ANK_REP_REGION"/>
    <property type="match status" value="2"/>
</dbReference>
<dbReference type="EMBL" id="KN847479">
    <property type="protein sequence ID" value="KIX03893.1"/>
    <property type="molecule type" value="Genomic_DNA"/>
</dbReference>
<evidence type="ECO:0000256" key="3">
    <source>
        <dbReference type="SAM" id="MobiDB-lite"/>
    </source>
</evidence>
<reference evidence="5 6" key="1">
    <citation type="submission" date="2015-01" db="EMBL/GenBank/DDBJ databases">
        <title>The Genome Sequence of Rhinocladiella mackenzie CBS 650.93.</title>
        <authorList>
            <consortium name="The Broad Institute Genomics Platform"/>
            <person name="Cuomo C."/>
            <person name="de Hoog S."/>
            <person name="Gorbushina A."/>
            <person name="Stielow B."/>
            <person name="Teixiera M."/>
            <person name="Abouelleil A."/>
            <person name="Chapman S.B."/>
            <person name="Priest M."/>
            <person name="Young S.K."/>
            <person name="Wortman J."/>
            <person name="Nusbaum C."/>
            <person name="Birren B."/>
        </authorList>
    </citation>
    <scope>NUCLEOTIDE SEQUENCE [LARGE SCALE GENOMIC DNA]</scope>
    <source>
        <strain evidence="5 6">CBS 650.93</strain>
    </source>
</reference>
<dbReference type="GeneID" id="25295517"/>
<keyword evidence="6" id="KW-1185">Reference proteome</keyword>